<dbReference type="PANTHER" id="PTHR12126:SF11">
    <property type="entry name" value="NADH DEHYDROGENASE [UBIQUINONE] 1 ALPHA SUBCOMPLEX SUBUNIT 9, MITOCHONDRIAL"/>
    <property type="match status" value="1"/>
</dbReference>
<dbReference type="PANTHER" id="PTHR12126">
    <property type="entry name" value="NADH-UBIQUINONE OXIDOREDUCTASE 39 KDA SUBUNIT-RELATED"/>
    <property type="match status" value="1"/>
</dbReference>
<accession>A0A839AG62</accession>
<dbReference type="InterPro" id="IPR036291">
    <property type="entry name" value="NAD(P)-bd_dom_sf"/>
</dbReference>
<dbReference type="InterPro" id="IPR001509">
    <property type="entry name" value="Epimerase_deHydtase"/>
</dbReference>
<dbReference type="SUPFAM" id="SSF51735">
    <property type="entry name" value="NAD(P)-binding Rossmann-fold domains"/>
    <property type="match status" value="1"/>
</dbReference>
<dbReference type="EMBL" id="JACFXV010000053">
    <property type="protein sequence ID" value="MBA5777539.1"/>
    <property type="molecule type" value="Genomic_DNA"/>
</dbReference>
<sequence length="295" mass="32098">MKHITVFGGTGFLGRRIVAQMLKRDFTVTVAARHPRRDDPSLSPKAGMRFAKVDIRDQKAVEDAIRGAYGVVNAVSLYVERGDLTFRSIHVEGAQGLAKSARRAGVDRLVHISGIGTERGSPSAYVRARAEGEEAVRDAFPRAALIRPSVMFGEADAFLNTLFSLTKWLPMIPLFGNGETRLQPVYAGDVAQAVAEVMASPAGPEPVYELGGPDVLTYRDILREVLQCTGRRRLLLPVPMTIWDMLAAAVSVLPSPPITEGQVALMKADNVARARYPGFEELGIRPKSLASFMNV</sequence>
<dbReference type="Pfam" id="PF01370">
    <property type="entry name" value="Epimerase"/>
    <property type="match status" value="1"/>
</dbReference>
<dbReference type="InterPro" id="IPR051207">
    <property type="entry name" value="ComplexI_NDUFA9_subunit"/>
</dbReference>
<dbReference type="GO" id="GO:0044877">
    <property type="term" value="F:protein-containing complex binding"/>
    <property type="evidence" value="ECO:0007669"/>
    <property type="project" value="TreeGrafter"/>
</dbReference>
<evidence type="ECO:0000259" key="1">
    <source>
        <dbReference type="Pfam" id="PF01370"/>
    </source>
</evidence>
<organism evidence="2 3">
    <name type="scientific">Stappia albiluteola</name>
    <dbReference type="NCBI Taxonomy" id="2758565"/>
    <lineage>
        <taxon>Bacteria</taxon>
        <taxon>Pseudomonadati</taxon>
        <taxon>Pseudomonadota</taxon>
        <taxon>Alphaproteobacteria</taxon>
        <taxon>Hyphomicrobiales</taxon>
        <taxon>Stappiaceae</taxon>
        <taxon>Stappia</taxon>
    </lineage>
</organism>
<comment type="caution">
    <text evidence="2">The sequence shown here is derived from an EMBL/GenBank/DDBJ whole genome shotgun (WGS) entry which is preliminary data.</text>
</comment>
<dbReference type="CDD" id="cd05271">
    <property type="entry name" value="NDUFA9_like_SDR_a"/>
    <property type="match status" value="1"/>
</dbReference>
<dbReference type="Gene3D" id="3.40.50.720">
    <property type="entry name" value="NAD(P)-binding Rossmann-like Domain"/>
    <property type="match status" value="1"/>
</dbReference>
<proteinExistence type="predicted"/>
<gene>
    <name evidence="2" type="ORF">H2509_10435</name>
</gene>
<reference evidence="2 3" key="1">
    <citation type="submission" date="2020-07" db="EMBL/GenBank/DDBJ databases">
        <title>Stappia sp., F7233, whole genome shotgun sequencing project.</title>
        <authorList>
            <person name="Jiang S."/>
            <person name="Liu Z.W."/>
            <person name="Du Z.J."/>
        </authorList>
    </citation>
    <scope>NUCLEOTIDE SEQUENCE [LARGE SCALE GENOMIC DNA]</scope>
    <source>
        <strain evidence="2 3">F7233</strain>
    </source>
</reference>
<dbReference type="RefSeq" id="WP_182164969.1">
    <property type="nucleotide sequence ID" value="NZ_JACFXV010000053.1"/>
</dbReference>
<dbReference type="Proteomes" id="UP000541109">
    <property type="component" value="Unassembled WGS sequence"/>
</dbReference>
<keyword evidence="3" id="KW-1185">Reference proteome</keyword>
<evidence type="ECO:0000313" key="2">
    <source>
        <dbReference type="EMBL" id="MBA5777539.1"/>
    </source>
</evidence>
<protein>
    <submittedName>
        <fullName evidence="2">Complex I NDUFA9 subunit family protein</fullName>
    </submittedName>
</protein>
<evidence type="ECO:0000313" key="3">
    <source>
        <dbReference type="Proteomes" id="UP000541109"/>
    </source>
</evidence>
<name>A0A839AG62_9HYPH</name>
<dbReference type="AlphaFoldDB" id="A0A839AG62"/>
<feature type="domain" description="NAD-dependent epimerase/dehydratase" evidence="1">
    <location>
        <begin position="4"/>
        <end position="210"/>
    </location>
</feature>